<keyword evidence="5" id="KW-0808">Transferase</keyword>
<dbReference type="AlphaFoldDB" id="A0A937RBG3"/>
<feature type="region of interest" description="Disordered" evidence="12">
    <location>
        <begin position="1"/>
        <end position="69"/>
    </location>
</feature>
<comment type="similarity">
    <text evidence="3">Belongs to the NMT1/THI5 family.</text>
</comment>
<evidence type="ECO:0000256" key="1">
    <source>
        <dbReference type="ARBA" id="ARBA00003469"/>
    </source>
</evidence>
<evidence type="ECO:0000256" key="9">
    <source>
        <dbReference type="ARBA" id="ARBA00023004"/>
    </source>
</evidence>
<dbReference type="GO" id="GO:0046872">
    <property type="term" value="F:metal ion binding"/>
    <property type="evidence" value="ECO:0007669"/>
    <property type="project" value="UniProtKB-KW"/>
</dbReference>
<feature type="transmembrane region" description="Helical" evidence="13">
    <location>
        <begin position="74"/>
        <end position="93"/>
    </location>
</feature>
<accession>A0A937RBG3</accession>
<evidence type="ECO:0000256" key="13">
    <source>
        <dbReference type="SAM" id="Phobius"/>
    </source>
</evidence>
<keyword evidence="7" id="KW-0663">Pyridoxal phosphate</keyword>
<comment type="catalytic activity">
    <reaction evidence="11">
        <text>N(6)-(pyridoxal phosphate)-L-lysyl-[4-amino-5-hydroxymethyl-2-methylpyrimidine phosphate synthase] + L-histidyl-[4-amino-5-hydroxymethyl-2-methylpyrimidine phosphate synthase] + 2 Fe(3+) + 4 H2O = L-lysyl-[4-amino-5-hydroxymethyl-2-methylpyrimidine phosphate synthase] + (2S)-2-amino-5-hydroxy-4-oxopentanoyl-[4-amino-5-hydroxymethyl-2-methylpyrimidine phosphate synthase] + 4-amino-2-methyl-5-(phosphooxymethyl)pyrimidine + 3-oxopropanoate + 2 Fe(2+) + 2 H(+)</text>
        <dbReference type="Rhea" id="RHEA:65756"/>
        <dbReference type="Rhea" id="RHEA-COMP:16892"/>
        <dbReference type="Rhea" id="RHEA-COMP:16893"/>
        <dbReference type="Rhea" id="RHEA-COMP:16894"/>
        <dbReference type="Rhea" id="RHEA-COMP:16895"/>
        <dbReference type="ChEBI" id="CHEBI:15377"/>
        <dbReference type="ChEBI" id="CHEBI:15378"/>
        <dbReference type="ChEBI" id="CHEBI:29033"/>
        <dbReference type="ChEBI" id="CHEBI:29034"/>
        <dbReference type="ChEBI" id="CHEBI:29969"/>
        <dbReference type="ChEBI" id="CHEBI:29979"/>
        <dbReference type="ChEBI" id="CHEBI:33190"/>
        <dbReference type="ChEBI" id="CHEBI:58354"/>
        <dbReference type="ChEBI" id="CHEBI:143915"/>
        <dbReference type="ChEBI" id="CHEBI:157692"/>
    </reaction>
    <physiologicalReaction direction="left-to-right" evidence="11">
        <dbReference type="Rhea" id="RHEA:65757"/>
    </physiologicalReaction>
</comment>
<dbReference type="SUPFAM" id="SSF53850">
    <property type="entry name" value="Periplasmic binding protein-like II"/>
    <property type="match status" value="1"/>
</dbReference>
<evidence type="ECO:0000313" key="15">
    <source>
        <dbReference type="EMBL" id="MBL7625849.1"/>
    </source>
</evidence>
<comment type="caution">
    <text evidence="15">The sequence shown here is derived from an EMBL/GenBank/DDBJ whole genome shotgun (WGS) entry which is preliminary data.</text>
</comment>
<evidence type="ECO:0000256" key="7">
    <source>
        <dbReference type="ARBA" id="ARBA00022898"/>
    </source>
</evidence>
<feature type="compositionally biased region" description="Low complexity" evidence="12">
    <location>
        <begin position="36"/>
        <end position="59"/>
    </location>
</feature>
<comment type="subunit">
    <text evidence="4">Homodimer.</text>
</comment>
<keyword evidence="13" id="KW-0812">Transmembrane</keyword>
<dbReference type="GO" id="GO:0016740">
    <property type="term" value="F:transferase activity"/>
    <property type="evidence" value="ECO:0007669"/>
    <property type="project" value="UniProtKB-KW"/>
</dbReference>
<keyword evidence="6" id="KW-0479">Metal-binding</keyword>
<dbReference type="PANTHER" id="PTHR31528:SF1">
    <property type="entry name" value="4-AMINO-5-HYDROXYMETHYL-2-METHYLPYRIMIDINE PHOSPHATE SYNTHASE THI11-RELATED"/>
    <property type="match status" value="1"/>
</dbReference>
<keyword evidence="16" id="KW-1185">Reference proteome</keyword>
<dbReference type="Proteomes" id="UP000604475">
    <property type="component" value="Unassembled WGS sequence"/>
</dbReference>
<keyword evidence="9" id="KW-0408">Iron</keyword>
<reference evidence="15" key="1">
    <citation type="submission" date="2020-12" db="EMBL/GenBank/DDBJ databases">
        <title>Genomic characterization of non-nitrogen-fixing Frankia strains.</title>
        <authorList>
            <person name="Carlos-Shanley C."/>
            <person name="Guerra T."/>
            <person name="Hahn D."/>
        </authorList>
    </citation>
    <scope>NUCLEOTIDE SEQUENCE</scope>
    <source>
        <strain evidence="15">CN6</strain>
    </source>
</reference>
<proteinExistence type="inferred from homology"/>
<comment type="function">
    <text evidence="1">Responsible for the formation of the pyrimidine heterocycle in the thiamine biosynthesis pathway. Catalyzes the formation of hydroxymethylpyrimidine phosphate (HMP-P) from histidine and pyridoxal phosphate (PLP). The protein uses PLP and the active site histidine to form HMP-P, generating an inactive enzyme. The enzyme can only undergo a single turnover, which suggests it is a suicide enzyme.</text>
</comment>
<evidence type="ECO:0000256" key="3">
    <source>
        <dbReference type="ARBA" id="ARBA00009406"/>
    </source>
</evidence>
<dbReference type="EMBL" id="JAEACQ010000097">
    <property type="protein sequence ID" value="MBL7625849.1"/>
    <property type="molecule type" value="Genomic_DNA"/>
</dbReference>
<organism evidence="15 16">
    <name type="scientific">Frankia nepalensis</name>
    <dbReference type="NCBI Taxonomy" id="1836974"/>
    <lineage>
        <taxon>Bacteria</taxon>
        <taxon>Bacillati</taxon>
        <taxon>Actinomycetota</taxon>
        <taxon>Actinomycetes</taxon>
        <taxon>Frankiales</taxon>
        <taxon>Frankiaceae</taxon>
        <taxon>Frankia</taxon>
    </lineage>
</organism>
<dbReference type="PANTHER" id="PTHR31528">
    <property type="entry name" value="4-AMINO-5-HYDROXYMETHYL-2-METHYLPYRIMIDINE PHOSPHATE SYNTHASE THI11-RELATED"/>
    <property type="match status" value="1"/>
</dbReference>
<evidence type="ECO:0000256" key="4">
    <source>
        <dbReference type="ARBA" id="ARBA00011738"/>
    </source>
</evidence>
<protein>
    <recommendedName>
        <fullName evidence="10">Thiamine pyrimidine synthase</fullName>
    </recommendedName>
</protein>
<feature type="domain" description="SsuA/THI5-like" evidence="14">
    <location>
        <begin position="133"/>
        <end position="342"/>
    </location>
</feature>
<keyword evidence="8" id="KW-0784">Thiamine biosynthesis</keyword>
<keyword evidence="13" id="KW-1133">Transmembrane helix</keyword>
<dbReference type="Gene3D" id="3.40.190.10">
    <property type="entry name" value="Periplasmic binding protein-like II"/>
    <property type="match status" value="2"/>
</dbReference>
<feature type="compositionally biased region" description="Pro residues" evidence="12">
    <location>
        <begin position="1"/>
        <end position="35"/>
    </location>
</feature>
<gene>
    <name evidence="15" type="ORF">I7412_01370</name>
</gene>
<evidence type="ECO:0000259" key="14">
    <source>
        <dbReference type="Pfam" id="PF09084"/>
    </source>
</evidence>
<dbReference type="InterPro" id="IPR027939">
    <property type="entry name" value="NMT1/THI5"/>
</dbReference>
<evidence type="ECO:0000256" key="10">
    <source>
        <dbReference type="ARBA" id="ARBA00033171"/>
    </source>
</evidence>
<evidence type="ECO:0000313" key="16">
    <source>
        <dbReference type="Proteomes" id="UP000604475"/>
    </source>
</evidence>
<sequence length="427" mass="44351">MSPFPPRPAAGPRSAPPAPPAPPAPRRPPAPPAPPGQQGAPGPRGASSAPLLLPLAPDSAEPRRGRRRDLTRRGLIAAGLALGAGGGAAAFAISRGRDDGREPAGGPGASPAGGPSGGAIPAELRVQLSWTPNVEFAGCYIAADRGYYRDAGFQSATLLPGGSGAPQAEDAVTNGTALLGFSAVDGLAREIIRGAPVRAVGALYQRYPWVVASRAQAPLRVPADLAGKRIWVEKGSAQIWDTFLAANDIRPDTITQVSEGSPDDLLTAGEIDGLLSHAYDVALRLRLAGVDVVTFLLADHGYPLVSQVYVAAVDALTRERNAIKAALTADIRGWRDNLADPALGTRLTLATGAKGLDEPTQRAMNEIQNTLIVSDDTRRNGLLTVTPALAEKNVKALLSAGYRVDVADLFDMSLLAEVYRDDPTLLG</sequence>
<dbReference type="InterPro" id="IPR015168">
    <property type="entry name" value="SsuA/THI5"/>
</dbReference>
<dbReference type="GO" id="GO:0009228">
    <property type="term" value="P:thiamine biosynthetic process"/>
    <property type="evidence" value="ECO:0007669"/>
    <property type="project" value="UniProtKB-KW"/>
</dbReference>
<feature type="compositionally biased region" description="Low complexity" evidence="12">
    <location>
        <begin position="109"/>
        <end position="120"/>
    </location>
</feature>
<evidence type="ECO:0000256" key="8">
    <source>
        <dbReference type="ARBA" id="ARBA00022977"/>
    </source>
</evidence>
<evidence type="ECO:0000256" key="6">
    <source>
        <dbReference type="ARBA" id="ARBA00022723"/>
    </source>
</evidence>
<feature type="region of interest" description="Disordered" evidence="12">
    <location>
        <begin position="96"/>
        <end position="120"/>
    </location>
</feature>
<evidence type="ECO:0000256" key="2">
    <source>
        <dbReference type="ARBA" id="ARBA00004948"/>
    </source>
</evidence>
<dbReference type="Pfam" id="PF09084">
    <property type="entry name" value="NMT1"/>
    <property type="match status" value="1"/>
</dbReference>
<evidence type="ECO:0000256" key="5">
    <source>
        <dbReference type="ARBA" id="ARBA00022679"/>
    </source>
</evidence>
<name>A0A937RBG3_9ACTN</name>
<evidence type="ECO:0000256" key="11">
    <source>
        <dbReference type="ARBA" id="ARBA00048179"/>
    </source>
</evidence>
<comment type="pathway">
    <text evidence="2">Cofactor biosynthesis; thiamine diphosphate biosynthesis.</text>
</comment>
<keyword evidence="13" id="KW-0472">Membrane</keyword>
<evidence type="ECO:0000256" key="12">
    <source>
        <dbReference type="SAM" id="MobiDB-lite"/>
    </source>
</evidence>